<evidence type="ECO:0000259" key="5">
    <source>
        <dbReference type="PROSITE" id="PS51005"/>
    </source>
</evidence>
<evidence type="ECO:0000256" key="2">
    <source>
        <dbReference type="ARBA" id="ARBA00023125"/>
    </source>
</evidence>
<evidence type="ECO:0000256" key="3">
    <source>
        <dbReference type="ARBA" id="ARBA00023163"/>
    </source>
</evidence>
<reference evidence="6" key="1">
    <citation type="journal article" date="2021" name="Nat. Commun.">
        <title>Genomic analyses provide insights into spinach domestication and the genetic basis of agronomic traits.</title>
        <authorList>
            <person name="Cai X."/>
            <person name="Sun X."/>
            <person name="Xu C."/>
            <person name="Sun H."/>
            <person name="Wang X."/>
            <person name="Ge C."/>
            <person name="Zhang Z."/>
            <person name="Wang Q."/>
            <person name="Fei Z."/>
            <person name="Jiao C."/>
            <person name="Wang Q."/>
        </authorList>
    </citation>
    <scope>NUCLEOTIDE SEQUENCE [LARGE SCALE GENOMIC DNA]</scope>
    <source>
        <strain evidence="6">cv. Varoflay</strain>
    </source>
</reference>
<dbReference type="Proteomes" id="UP000813463">
    <property type="component" value="Chromosome 4"/>
</dbReference>
<dbReference type="SUPFAM" id="SSF101941">
    <property type="entry name" value="NAC domain"/>
    <property type="match status" value="1"/>
</dbReference>
<proteinExistence type="predicted"/>
<keyword evidence="4" id="KW-0539">Nucleus</keyword>
<dbReference type="PROSITE" id="PS51005">
    <property type="entry name" value="NAC"/>
    <property type="match status" value="1"/>
</dbReference>
<feature type="domain" description="NAC" evidence="5">
    <location>
        <begin position="31"/>
        <end position="192"/>
    </location>
</feature>
<gene>
    <name evidence="7" type="primary">LOC130471925</name>
</gene>
<evidence type="ECO:0000313" key="7">
    <source>
        <dbReference type="RefSeq" id="XP_056698260.1"/>
    </source>
</evidence>
<evidence type="ECO:0000256" key="1">
    <source>
        <dbReference type="ARBA" id="ARBA00023015"/>
    </source>
</evidence>
<dbReference type="RefSeq" id="XP_056698260.1">
    <property type="nucleotide sequence ID" value="XM_056842282.1"/>
</dbReference>
<dbReference type="GeneID" id="130471925"/>
<keyword evidence="1" id="KW-0805">Transcription regulation</keyword>
<reference evidence="7" key="2">
    <citation type="submission" date="2025-08" db="UniProtKB">
        <authorList>
            <consortium name="RefSeq"/>
        </authorList>
    </citation>
    <scope>IDENTIFICATION</scope>
    <source>
        <tissue evidence="7">Leaf</tissue>
    </source>
</reference>
<dbReference type="InterPro" id="IPR003441">
    <property type="entry name" value="NAC-dom"/>
</dbReference>
<name>A0ABM3RRM2_SPIOL</name>
<evidence type="ECO:0000256" key="4">
    <source>
        <dbReference type="ARBA" id="ARBA00023242"/>
    </source>
</evidence>
<dbReference type="PANTHER" id="PTHR31744">
    <property type="entry name" value="PROTEIN CUP-SHAPED COTYLEDON 2-RELATED"/>
    <property type="match status" value="1"/>
</dbReference>
<dbReference type="InterPro" id="IPR036093">
    <property type="entry name" value="NAC_dom_sf"/>
</dbReference>
<evidence type="ECO:0000313" key="6">
    <source>
        <dbReference type="Proteomes" id="UP000813463"/>
    </source>
</evidence>
<dbReference type="PANTHER" id="PTHR31744:SF210">
    <property type="entry name" value="NAC DOMAIN-CONTAINING PROTEIN 86-LIKE"/>
    <property type="match status" value="1"/>
</dbReference>
<protein>
    <submittedName>
        <fullName evidence="7">NAC domain-containing protein 78-like</fullName>
    </submittedName>
</protein>
<dbReference type="Pfam" id="PF02365">
    <property type="entry name" value="NAM"/>
    <property type="match status" value="1"/>
</dbReference>
<keyword evidence="3" id="KW-0804">Transcription</keyword>
<organism evidence="6 7">
    <name type="scientific">Spinacia oleracea</name>
    <name type="common">Spinach</name>
    <dbReference type="NCBI Taxonomy" id="3562"/>
    <lineage>
        <taxon>Eukaryota</taxon>
        <taxon>Viridiplantae</taxon>
        <taxon>Streptophyta</taxon>
        <taxon>Embryophyta</taxon>
        <taxon>Tracheophyta</taxon>
        <taxon>Spermatophyta</taxon>
        <taxon>Magnoliopsida</taxon>
        <taxon>eudicotyledons</taxon>
        <taxon>Gunneridae</taxon>
        <taxon>Pentapetalae</taxon>
        <taxon>Caryophyllales</taxon>
        <taxon>Chenopodiaceae</taxon>
        <taxon>Chenopodioideae</taxon>
        <taxon>Anserineae</taxon>
        <taxon>Spinacia</taxon>
    </lineage>
</organism>
<sequence length="207" mass="24025">MRGRGFSRVHIGRMTIGFFLWENDVNTNIIEILQEENAQQKEQLLRMTVDKEMLSSDIQSTTCTHYSSQPGFRFAPTDQELLLYYLKGKVMGKSLGYPVIAERKKYKIGDKTNRLNDFGYWKSSGNDRTVKNISSFPPRKIGKIKSLVFYKGKAARGERTSWIMYEYRLQDTKLFDLNVLKDSYVIYKLFESNTLGPKIGKKNQGFV</sequence>
<accession>A0ABM3RRM2</accession>
<keyword evidence="2" id="KW-0238">DNA-binding</keyword>
<keyword evidence="6" id="KW-1185">Reference proteome</keyword>
<dbReference type="Gene3D" id="2.170.150.80">
    <property type="entry name" value="NAC domain"/>
    <property type="match status" value="1"/>
</dbReference>